<organism evidence="1 2">
    <name type="scientific">Nocardia nova</name>
    <dbReference type="NCBI Taxonomy" id="37330"/>
    <lineage>
        <taxon>Bacteria</taxon>
        <taxon>Bacillati</taxon>
        <taxon>Actinomycetota</taxon>
        <taxon>Actinomycetes</taxon>
        <taxon>Mycobacteriales</taxon>
        <taxon>Nocardiaceae</taxon>
        <taxon>Nocardia</taxon>
    </lineage>
</organism>
<proteinExistence type="predicted"/>
<sequence>MAAAEIHGEKPLDAAERAELQRLRRQVAEQDKDIAFLKKASAYFAAMQTNRPGSI</sequence>
<evidence type="ECO:0000313" key="1">
    <source>
        <dbReference type="EMBL" id="PPJ37852.1"/>
    </source>
</evidence>
<gene>
    <name evidence="1" type="ORF">C5E45_14325</name>
</gene>
<comment type="caution">
    <text evidence="1">The sequence shown here is derived from an EMBL/GenBank/DDBJ whole genome shotgun (WGS) entry which is preliminary data.</text>
</comment>
<accession>A0A2S6ARI2</accession>
<name>A0A2S6ARI2_9NOCA</name>
<protein>
    <submittedName>
        <fullName evidence="1">Transposase</fullName>
    </submittedName>
</protein>
<evidence type="ECO:0000313" key="2">
    <source>
        <dbReference type="Proteomes" id="UP000239874"/>
    </source>
</evidence>
<reference evidence="1 2" key="1">
    <citation type="submission" date="2018-02" db="EMBL/GenBank/DDBJ databases">
        <title>8 Nocardia nova and 1 Nocardia cyriacigeorgica strain used for evolution to TMP-SMX.</title>
        <authorList>
            <person name="Mehta H."/>
            <person name="Weng J."/>
            <person name="Shamoo Y."/>
        </authorList>
    </citation>
    <scope>NUCLEOTIDE SEQUENCE [LARGE SCALE GENOMIC DNA]</scope>
    <source>
        <strain evidence="1 2">MDA3139</strain>
    </source>
</reference>
<dbReference type="EMBL" id="PSZC01000008">
    <property type="protein sequence ID" value="PPJ37852.1"/>
    <property type="molecule type" value="Genomic_DNA"/>
</dbReference>
<dbReference type="Proteomes" id="UP000239874">
    <property type="component" value="Unassembled WGS sequence"/>
</dbReference>
<dbReference type="AlphaFoldDB" id="A0A2S6ARI2"/>